<evidence type="ECO:0000313" key="3">
    <source>
        <dbReference type="Proteomes" id="UP000003973"/>
    </source>
</evidence>
<dbReference type="AlphaFoldDB" id="C3X3H1"/>
<organism evidence="2 3">
    <name type="scientific">Oxalobacter paraformigenes</name>
    <dbReference type="NCBI Taxonomy" id="556268"/>
    <lineage>
        <taxon>Bacteria</taxon>
        <taxon>Pseudomonadati</taxon>
        <taxon>Pseudomonadota</taxon>
        <taxon>Betaproteobacteria</taxon>
        <taxon>Burkholderiales</taxon>
        <taxon>Oxalobacteraceae</taxon>
        <taxon>Oxalobacter</taxon>
    </lineage>
</organism>
<comment type="caution">
    <text evidence="2">The sequence shown here is derived from an EMBL/GenBank/DDBJ whole genome shotgun (WGS) entry which is preliminary data.</text>
</comment>
<evidence type="ECO:0000313" key="2">
    <source>
        <dbReference type="EMBL" id="EEO27757.2"/>
    </source>
</evidence>
<protein>
    <submittedName>
        <fullName evidence="2">Uncharacterized protein</fullName>
    </submittedName>
</protein>
<name>C3X3H1_9BURK</name>
<keyword evidence="3" id="KW-1185">Reference proteome</keyword>
<dbReference type="EMBL" id="ACDP02000021">
    <property type="protein sequence ID" value="EEO27757.2"/>
    <property type="molecule type" value="Genomic_DNA"/>
</dbReference>
<proteinExistence type="predicted"/>
<accession>C3X3H1</accession>
<feature type="region of interest" description="Disordered" evidence="1">
    <location>
        <begin position="52"/>
        <end position="93"/>
    </location>
</feature>
<dbReference type="Proteomes" id="UP000003973">
    <property type="component" value="Unassembled WGS sequence"/>
</dbReference>
<dbReference type="HOGENOM" id="CLU_1676109_0_0_4"/>
<reference evidence="2" key="1">
    <citation type="submission" date="2011-10" db="EMBL/GenBank/DDBJ databases">
        <title>The Genome Sequence of Oxalobacter formigenes HOxBLS.</title>
        <authorList>
            <consortium name="The Broad Institute Genome Sequencing Platform"/>
            <person name="Earl A."/>
            <person name="Ward D."/>
            <person name="Feldgarden M."/>
            <person name="Gevers D."/>
            <person name="Allison M.J."/>
            <person name="Humphrey S."/>
            <person name="Young S.K."/>
            <person name="Zeng Q."/>
            <person name="Gargeya S."/>
            <person name="Fitzgerald M."/>
            <person name="Haas B."/>
            <person name="Abouelleil A."/>
            <person name="Alvarado L."/>
            <person name="Arachchi H.M."/>
            <person name="Berlin A."/>
            <person name="Brown A."/>
            <person name="Chapman S.B."/>
            <person name="Chen Z."/>
            <person name="Dunbar C."/>
            <person name="Freedman E."/>
            <person name="Gearin G."/>
            <person name="Goldberg J."/>
            <person name="Griggs A."/>
            <person name="Gujja S."/>
            <person name="Heiman D."/>
            <person name="Howarth C."/>
            <person name="Larson L."/>
            <person name="Lui A."/>
            <person name="MacDonald P.J.P."/>
            <person name="Montmayeur A."/>
            <person name="Murphy C."/>
            <person name="Neiman D."/>
            <person name="Pearson M."/>
            <person name="Priest M."/>
            <person name="Roberts A."/>
            <person name="Saif S."/>
            <person name="Shea T."/>
            <person name="Shenoy N."/>
            <person name="Sisk P."/>
            <person name="Stolte C."/>
            <person name="Sykes S."/>
            <person name="Wortman J."/>
            <person name="Nusbaum C."/>
            <person name="Birren B."/>
        </authorList>
    </citation>
    <scope>NUCLEOTIDE SEQUENCE [LARGE SCALE GENOMIC DNA]</scope>
    <source>
        <strain evidence="2">HOxBLS</strain>
    </source>
</reference>
<evidence type="ECO:0000256" key="1">
    <source>
        <dbReference type="SAM" id="MobiDB-lite"/>
    </source>
</evidence>
<gene>
    <name evidence="2" type="ORF">OFAG_00910</name>
</gene>
<sequence>MSASGAVWRSRRRALSKAGWLRARRFRQNGGQAGNGRYRPFSGILSGKPVFPENASPMTRREPARLTGASPKQGGVADGGRRQGHRPANGWRPGKRWFESRAVRLLQARDVGKNRSPFQSRLTGFSAVVCLISLNTNELCILAMPLMRVSFSNTKRS</sequence>